<evidence type="ECO:0000256" key="3">
    <source>
        <dbReference type="ARBA" id="ARBA00023140"/>
    </source>
</evidence>
<keyword evidence="6" id="KW-1185">Reference proteome</keyword>
<keyword evidence="1" id="KW-0962">Peroxisome biogenesis</keyword>
<proteinExistence type="predicted"/>
<dbReference type="EMBL" id="ML002571">
    <property type="protein sequence ID" value="RKP36930.1"/>
    <property type="molecule type" value="Genomic_DNA"/>
</dbReference>
<keyword evidence="2" id="KW-0472">Membrane</keyword>
<comment type="subcellular location">
    <subcellularLocation>
        <location evidence="4">Peroxisome membrane</location>
    </subcellularLocation>
</comment>
<dbReference type="PANTHER" id="PTHR12652:SF50">
    <property type="entry name" value="PEROXIN 11"/>
    <property type="match status" value="1"/>
</dbReference>
<evidence type="ECO:0000256" key="1">
    <source>
        <dbReference type="ARBA" id="ARBA00022593"/>
    </source>
</evidence>
<dbReference type="OrthoDB" id="411017at2759"/>
<gene>
    <name evidence="5" type="ORF">BJ085DRAFT_18390</name>
</gene>
<reference evidence="6" key="1">
    <citation type="journal article" date="2018" name="Nat. Microbiol.">
        <title>Leveraging single-cell genomics to expand the fungal tree of life.</title>
        <authorList>
            <person name="Ahrendt S.R."/>
            <person name="Quandt C.A."/>
            <person name="Ciobanu D."/>
            <person name="Clum A."/>
            <person name="Salamov A."/>
            <person name="Andreopoulos B."/>
            <person name="Cheng J.F."/>
            <person name="Woyke T."/>
            <person name="Pelin A."/>
            <person name="Henrissat B."/>
            <person name="Reynolds N.K."/>
            <person name="Benny G.L."/>
            <person name="Smith M.E."/>
            <person name="James T.Y."/>
            <person name="Grigoriev I.V."/>
        </authorList>
    </citation>
    <scope>NUCLEOTIDE SEQUENCE [LARGE SCALE GENOMIC DNA]</scope>
    <source>
        <strain evidence="6">RSA 468</strain>
    </source>
</reference>
<dbReference type="PANTHER" id="PTHR12652">
    <property type="entry name" value="PEROXISOMAL BIOGENESIS FACTOR 11"/>
    <property type="match status" value="1"/>
</dbReference>
<keyword evidence="3" id="KW-0576">Peroxisome</keyword>
<dbReference type="InterPro" id="IPR008733">
    <property type="entry name" value="PEX11"/>
</dbReference>
<dbReference type="GO" id="GO:0005778">
    <property type="term" value="C:peroxisomal membrane"/>
    <property type="evidence" value="ECO:0007669"/>
    <property type="project" value="UniProtKB-SubCell"/>
</dbReference>
<dbReference type="AlphaFoldDB" id="A0A4P9ZW82"/>
<evidence type="ECO:0000313" key="5">
    <source>
        <dbReference type="EMBL" id="RKP36930.1"/>
    </source>
</evidence>
<dbReference type="Pfam" id="PF05648">
    <property type="entry name" value="PEX11"/>
    <property type="match status" value="1"/>
</dbReference>
<organism evidence="5 6">
    <name type="scientific">Dimargaris cristalligena</name>
    <dbReference type="NCBI Taxonomy" id="215637"/>
    <lineage>
        <taxon>Eukaryota</taxon>
        <taxon>Fungi</taxon>
        <taxon>Fungi incertae sedis</taxon>
        <taxon>Zoopagomycota</taxon>
        <taxon>Kickxellomycotina</taxon>
        <taxon>Dimargaritomycetes</taxon>
        <taxon>Dimargaritales</taxon>
        <taxon>Dimargaritaceae</taxon>
        <taxon>Dimargaris</taxon>
    </lineage>
</organism>
<sequence length="241" mass="27609">MVSPIVKTYMQFAATTMGRDKAYRFVQYFCRFLSYYAMKYGAPKAIVQPLNALKASIGLTRKLMRIGKPIDFIVGAKQAMKSTPDDLLRLLRTVKQVFMALYMCSDSLQWVHGANVYKFRNHATIVRIGAKFWLTALACSWLAGIYQLYENRVRYSSISPRLMIFKDRQQQTDEILLEAQTISSERHLIMRQLIQDSLDILIPSHTLLYHNLGEGIVGLAGAITAFMGGQPQWFKLYNAKF</sequence>
<name>A0A4P9ZW82_9FUNG</name>
<evidence type="ECO:0000256" key="4">
    <source>
        <dbReference type="ARBA" id="ARBA00046271"/>
    </source>
</evidence>
<accession>A0A4P9ZW82</accession>
<dbReference type="GO" id="GO:0016559">
    <property type="term" value="P:peroxisome fission"/>
    <property type="evidence" value="ECO:0007669"/>
    <property type="project" value="InterPro"/>
</dbReference>
<evidence type="ECO:0000256" key="2">
    <source>
        <dbReference type="ARBA" id="ARBA00023136"/>
    </source>
</evidence>
<dbReference type="STRING" id="215637.A0A4P9ZW82"/>
<protein>
    <submittedName>
        <fullName evidence="5">Peroxisomal biogenesis factor 11</fullName>
    </submittedName>
</protein>
<dbReference type="Proteomes" id="UP000268162">
    <property type="component" value="Unassembled WGS sequence"/>
</dbReference>
<evidence type="ECO:0000313" key="6">
    <source>
        <dbReference type="Proteomes" id="UP000268162"/>
    </source>
</evidence>